<dbReference type="PANTHER" id="PTHR44154:SF1">
    <property type="entry name" value="QUINONE OXIDOREDUCTASE"/>
    <property type="match status" value="1"/>
</dbReference>
<dbReference type="CDD" id="cd08253">
    <property type="entry name" value="zeta_crystallin"/>
    <property type="match status" value="1"/>
</dbReference>
<dbReference type="SUPFAM" id="SSF51735">
    <property type="entry name" value="NAD(P)-binding Rossmann-fold domains"/>
    <property type="match status" value="1"/>
</dbReference>
<evidence type="ECO:0000259" key="2">
    <source>
        <dbReference type="SMART" id="SM00829"/>
    </source>
</evidence>
<dbReference type="Gene3D" id="3.90.180.10">
    <property type="entry name" value="Medium-chain alcohol dehydrogenases, catalytic domain"/>
    <property type="match status" value="1"/>
</dbReference>
<dbReference type="SMART" id="SM00829">
    <property type="entry name" value="PKS_ER"/>
    <property type="match status" value="1"/>
</dbReference>
<evidence type="ECO:0000313" key="4">
    <source>
        <dbReference type="Proteomes" id="UP001143463"/>
    </source>
</evidence>
<name>A0A9W6NZY3_9PSEU</name>
<accession>A0A9W6NZY3</accession>
<proteinExistence type="predicted"/>
<keyword evidence="1" id="KW-0521">NADP</keyword>
<dbReference type="Gene3D" id="3.40.50.720">
    <property type="entry name" value="NAD(P)-binding Rossmann-like Domain"/>
    <property type="match status" value="1"/>
</dbReference>
<evidence type="ECO:0000313" key="3">
    <source>
        <dbReference type="EMBL" id="GLL15284.1"/>
    </source>
</evidence>
<feature type="domain" description="Enoyl reductase (ER)" evidence="2">
    <location>
        <begin position="12"/>
        <end position="327"/>
    </location>
</feature>
<dbReference type="AlphaFoldDB" id="A0A9W6NZY3"/>
<organism evidence="3 4">
    <name type="scientific">Pseudonocardia halophobica</name>
    <dbReference type="NCBI Taxonomy" id="29401"/>
    <lineage>
        <taxon>Bacteria</taxon>
        <taxon>Bacillati</taxon>
        <taxon>Actinomycetota</taxon>
        <taxon>Actinomycetes</taxon>
        <taxon>Pseudonocardiales</taxon>
        <taxon>Pseudonocardiaceae</taxon>
        <taxon>Pseudonocardia</taxon>
    </lineage>
</organism>
<dbReference type="SUPFAM" id="SSF50129">
    <property type="entry name" value="GroES-like"/>
    <property type="match status" value="1"/>
</dbReference>
<dbReference type="InterPro" id="IPR011032">
    <property type="entry name" value="GroES-like_sf"/>
</dbReference>
<dbReference type="InterPro" id="IPR051603">
    <property type="entry name" value="Zinc-ADH_QOR/CCCR"/>
</dbReference>
<dbReference type="InterPro" id="IPR013149">
    <property type="entry name" value="ADH-like_C"/>
</dbReference>
<dbReference type="PANTHER" id="PTHR44154">
    <property type="entry name" value="QUINONE OXIDOREDUCTASE"/>
    <property type="match status" value="1"/>
</dbReference>
<sequence length="330" mass="34242">MRAAFYDHTGPAREVLTVGEVDTPQPGPGQVRVRVRVSAVNPTDVKTRDGTTARPFQGVRVPHQDGVGEIDAVGEGVDPVRVGQRVWLWLASPGGPGPAPVAEWGTAAEYCVVPQEQAVPLPESASDELGACLGVPAMTAYHCLFTGGSPGKSNVLVAGGAGAVGHYAVELGTWAGATVVTTVSGPEKAELAARAGADLVVNYREPDAEQQIRALVPQVDRIVEVAFGANLDLDLALLANGGTIVTYAATPQDPTIPVRRLMTANAVLRFVLLYAVPREDLGTAAREITVAVSEGALSPLPVHRFGFDDIAAAHEAVESGTTGKVLVDIG</sequence>
<protein>
    <submittedName>
        <fullName evidence="3">NADPH:quinone oxidoreductase</fullName>
    </submittedName>
</protein>
<reference evidence="3" key="1">
    <citation type="journal article" date="2014" name="Int. J. Syst. Evol. Microbiol.">
        <title>Complete genome sequence of Corynebacterium casei LMG S-19264T (=DSM 44701T), isolated from a smear-ripened cheese.</title>
        <authorList>
            <consortium name="US DOE Joint Genome Institute (JGI-PGF)"/>
            <person name="Walter F."/>
            <person name="Albersmeier A."/>
            <person name="Kalinowski J."/>
            <person name="Ruckert C."/>
        </authorList>
    </citation>
    <scope>NUCLEOTIDE SEQUENCE</scope>
    <source>
        <strain evidence="3">VKM Ac-1069</strain>
    </source>
</reference>
<dbReference type="Pfam" id="PF00107">
    <property type="entry name" value="ADH_zinc_N"/>
    <property type="match status" value="1"/>
</dbReference>
<dbReference type="GO" id="GO:0016491">
    <property type="term" value="F:oxidoreductase activity"/>
    <property type="evidence" value="ECO:0007669"/>
    <property type="project" value="InterPro"/>
</dbReference>
<evidence type="ECO:0000256" key="1">
    <source>
        <dbReference type="ARBA" id="ARBA00022857"/>
    </source>
</evidence>
<dbReference type="InterPro" id="IPR036291">
    <property type="entry name" value="NAD(P)-bd_dom_sf"/>
</dbReference>
<comment type="caution">
    <text evidence="3">The sequence shown here is derived from an EMBL/GenBank/DDBJ whole genome shotgun (WGS) entry which is preliminary data.</text>
</comment>
<gene>
    <name evidence="3" type="ORF">GCM10017577_64340</name>
</gene>
<dbReference type="Pfam" id="PF08240">
    <property type="entry name" value="ADH_N"/>
    <property type="match status" value="1"/>
</dbReference>
<reference evidence="3" key="2">
    <citation type="submission" date="2023-01" db="EMBL/GenBank/DDBJ databases">
        <authorList>
            <person name="Sun Q."/>
            <person name="Evtushenko L."/>
        </authorList>
    </citation>
    <scope>NUCLEOTIDE SEQUENCE</scope>
    <source>
        <strain evidence="3">VKM Ac-1069</strain>
    </source>
</reference>
<dbReference type="RefSeq" id="WP_037052097.1">
    <property type="nucleotide sequence ID" value="NZ_BAAAUZ010000050.1"/>
</dbReference>
<dbReference type="InterPro" id="IPR013154">
    <property type="entry name" value="ADH-like_N"/>
</dbReference>
<dbReference type="EMBL" id="BSFQ01000044">
    <property type="protein sequence ID" value="GLL15284.1"/>
    <property type="molecule type" value="Genomic_DNA"/>
</dbReference>
<dbReference type="Proteomes" id="UP001143463">
    <property type="component" value="Unassembled WGS sequence"/>
</dbReference>
<keyword evidence="4" id="KW-1185">Reference proteome</keyword>
<dbReference type="InterPro" id="IPR020843">
    <property type="entry name" value="ER"/>
</dbReference>